<evidence type="ECO:0000256" key="1">
    <source>
        <dbReference type="ARBA" id="ARBA00022679"/>
    </source>
</evidence>
<dbReference type="InterPro" id="IPR023606">
    <property type="entry name" value="CoA-Trfase_III_dom_1_sf"/>
</dbReference>
<dbReference type="InterPro" id="IPR044855">
    <property type="entry name" value="CoA-Trfase_III_dom3_sf"/>
</dbReference>
<proteinExistence type="predicted"/>
<dbReference type="Gene3D" id="3.30.1540.10">
    <property type="entry name" value="formyl-coa transferase, domain 3"/>
    <property type="match status" value="1"/>
</dbReference>
<name>A0ABS9E5K6_9PROT</name>
<protein>
    <submittedName>
        <fullName evidence="2">CoA transferase</fullName>
    </submittedName>
</protein>
<dbReference type="GO" id="GO:0016740">
    <property type="term" value="F:transferase activity"/>
    <property type="evidence" value="ECO:0007669"/>
    <property type="project" value="UniProtKB-KW"/>
</dbReference>
<dbReference type="EMBL" id="JAKGBZ010000093">
    <property type="protein sequence ID" value="MCF3948854.1"/>
    <property type="molecule type" value="Genomic_DNA"/>
</dbReference>
<evidence type="ECO:0000313" key="2">
    <source>
        <dbReference type="EMBL" id="MCF3948854.1"/>
    </source>
</evidence>
<dbReference type="SUPFAM" id="SSF89796">
    <property type="entry name" value="CoA-transferase family III (CaiB/BaiF)"/>
    <property type="match status" value="1"/>
</dbReference>
<dbReference type="Pfam" id="PF02515">
    <property type="entry name" value="CoA_transf_3"/>
    <property type="match status" value="1"/>
</dbReference>
<dbReference type="PANTHER" id="PTHR48207">
    <property type="entry name" value="SUCCINATE--HYDROXYMETHYLGLUTARATE COA-TRANSFERASE"/>
    <property type="match status" value="1"/>
</dbReference>
<comment type="caution">
    <text evidence="2">The sequence shown here is derived from an EMBL/GenBank/DDBJ whole genome shotgun (WGS) entry which is preliminary data.</text>
</comment>
<sequence length="425" mass="45131">MGEYLAGEPGARQARGLAPMHARRRVEFTRNSRMTAASPSANGARPLQGIRVLDFTRVLAGPYCTALFADLGADVLKIEPPNGDDYRHIGPFHKDGSSAVFEAVNRGKRSIVLDLATADHRTIALELASGADVVVENFRPGVADKLGIGWATLSRHNPRLVYASISGFGQNGPNALRPAYDIIIQAMSGIMAVTGDPDGPPTLIGESIADVVCGLFGSWAILAALVERDRTGSGRYIDIAMFDAMMALQPLVVARYLATGVAPQRMGNRHALSVPFGAFAARDGTFVLAVLNDKLFTALAHLIGKPELVVNPRFASDSQRAANEAELRADIESWSRPLTASEAVSALVAAGVPAAEVMDTAQALASSQATARPLLQELAHPDLGRTFVPEQPARFQNASRGGLKAAPRLSEHTHAVLADPARAWD</sequence>
<keyword evidence="1 2" id="KW-0808">Transferase</keyword>
<accession>A0ABS9E5K6</accession>
<dbReference type="RefSeq" id="WP_316044808.1">
    <property type="nucleotide sequence ID" value="NZ_JAKGBZ010000093.1"/>
</dbReference>
<dbReference type="InterPro" id="IPR050483">
    <property type="entry name" value="CoA-transferase_III_domain"/>
</dbReference>
<organism evidence="2 3">
    <name type="scientific">Acidiphilium iwatense</name>
    <dbReference type="NCBI Taxonomy" id="768198"/>
    <lineage>
        <taxon>Bacteria</taxon>
        <taxon>Pseudomonadati</taxon>
        <taxon>Pseudomonadota</taxon>
        <taxon>Alphaproteobacteria</taxon>
        <taxon>Acetobacterales</taxon>
        <taxon>Acidocellaceae</taxon>
        <taxon>Acidiphilium</taxon>
    </lineage>
</organism>
<dbReference type="Proteomes" id="UP001521209">
    <property type="component" value="Unassembled WGS sequence"/>
</dbReference>
<gene>
    <name evidence="2" type="ORF">L2A60_19615</name>
</gene>
<dbReference type="Gene3D" id="3.40.50.10540">
    <property type="entry name" value="Crotonobetainyl-coa:carnitine coa-transferase, domain 1"/>
    <property type="match status" value="1"/>
</dbReference>
<dbReference type="InterPro" id="IPR003673">
    <property type="entry name" value="CoA-Trfase_fam_III"/>
</dbReference>
<evidence type="ECO:0000313" key="3">
    <source>
        <dbReference type="Proteomes" id="UP001521209"/>
    </source>
</evidence>
<reference evidence="2 3" key="1">
    <citation type="submission" date="2022-01" db="EMBL/GenBank/DDBJ databases">
        <authorList>
            <person name="Won M."/>
            <person name="Kim S.-J."/>
            <person name="Kwon S.-W."/>
        </authorList>
    </citation>
    <scope>NUCLEOTIDE SEQUENCE [LARGE SCALE GENOMIC DNA]</scope>
    <source>
        <strain evidence="2 3">KCTC 23505</strain>
    </source>
</reference>
<dbReference type="PANTHER" id="PTHR48207:SF3">
    <property type="entry name" value="SUCCINATE--HYDROXYMETHYLGLUTARATE COA-TRANSFERASE"/>
    <property type="match status" value="1"/>
</dbReference>
<keyword evidence="3" id="KW-1185">Reference proteome</keyword>